<name>A0A917WV49_9ACTN</name>
<sequence>MRVARDFAVRGPVPYHAPERPRVADLDRRRQIADYLAGGTTIGHGSGPAVLHTDGVWLWPERFVEEILDHGLAPEPDLVDQMEARGFRAPVPAQDDRLVAEALAAWRSGPPKPPRLLITYFVRVDEDSSPDAPVSLLRRTVTPDGRIDEEALWRDMAWHPTYALSSPKIDYDIREASPAQAARVLDTWCAKWHAEQLRRRATT</sequence>
<dbReference type="Proteomes" id="UP000642070">
    <property type="component" value="Unassembled WGS sequence"/>
</dbReference>
<evidence type="ECO:0000313" key="1">
    <source>
        <dbReference type="EMBL" id="GGM32792.1"/>
    </source>
</evidence>
<gene>
    <name evidence="1" type="ORF">GCM10007977_037760</name>
</gene>
<accession>A0A917WV49</accession>
<dbReference type="RefSeq" id="WP_190251166.1">
    <property type="nucleotide sequence ID" value="NZ_BMPI01000016.1"/>
</dbReference>
<keyword evidence="2" id="KW-1185">Reference proteome</keyword>
<reference evidence="1" key="2">
    <citation type="submission" date="2020-09" db="EMBL/GenBank/DDBJ databases">
        <authorList>
            <person name="Sun Q."/>
            <person name="Ohkuma M."/>
        </authorList>
    </citation>
    <scope>NUCLEOTIDE SEQUENCE</scope>
    <source>
        <strain evidence="1">JCM 19831</strain>
    </source>
</reference>
<dbReference type="EMBL" id="BMPI01000016">
    <property type="protein sequence ID" value="GGM32792.1"/>
    <property type="molecule type" value="Genomic_DNA"/>
</dbReference>
<comment type="caution">
    <text evidence="1">The sequence shown here is derived from an EMBL/GenBank/DDBJ whole genome shotgun (WGS) entry which is preliminary data.</text>
</comment>
<evidence type="ECO:0000313" key="2">
    <source>
        <dbReference type="Proteomes" id="UP000642070"/>
    </source>
</evidence>
<reference evidence="1" key="1">
    <citation type="journal article" date="2014" name="Int. J. Syst. Evol. Microbiol.">
        <title>Complete genome sequence of Corynebacterium casei LMG S-19264T (=DSM 44701T), isolated from a smear-ripened cheese.</title>
        <authorList>
            <consortium name="US DOE Joint Genome Institute (JGI-PGF)"/>
            <person name="Walter F."/>
            <person name="Albersmeier A."/>
            <person name="Kalinowski J."/>
            <person name="Ruckert C."/>
        </authorList>
    </citation>
    <scope>NUCLEOTIDE SEQUENCE</scope>
    <source>
        <strain evidence="1">JCM 19831</strain>
    </source>
</reference>
<organism evidence="1 2">
    <name type="scientific">Dactylosporangium sucinum</name>
    <dbReference type="NCBI Taxonomy" id="1424081"/>
    <lineage>
        <taxon>Bacteria</taxon>
        <taxon>Bacillati</taxon>
        <taxon>Actinomycetota</taxon>
        <taxon>Actinomycetes</taxon>
        <taxon>Micromonosporales</taxon>
        <taxon>Micromonosporaceae</taxon>
        <taxon>Dactylosporangium</taxon>
    </lineage>
</organism>
<protein>
    <submittedName>
        <fullName evidence="1">Uncharacterized protein</fullName>
    </submittedName>
</protein>
<proteinExistence type="predicted"/>
<dbReference type="AlphaFoldDB" id="A0A917WV49"/>